<dbReference type="Proteomes" id="UP001311232">
    <property type="component" value="Unassembled WGS sequence"/>
</dbReference>
<gene>
    <name evidence="1" type="ORF">CRENBAI_009314</name>
</gene>
<evidence type="ECO:0000313" key="1">
    <source>
        <dbReference type="EMBL" id="KAK5598514.1"/>
    </source>
</evidence>
<proteinExistence type="predicted"/>
<organism evidence="1 2">
    <name type="scientific">Crenichthys baileyi</name>
    <name type="common">White River springfish</name>
    <dbReference type="NCBI Taxonomy" id="28760"/>
    <lineage>
        <taxon>Eukaryota</taxon>
        <taxon>Metazoa</taxon>
        <taxon>Chordata</taxon>
        <taxon>Craniata</taxon>
        <taxon>Vertebrata</taxon>
        <taxon>Euteleostomi</taxon>
        <taxon>Actinopterygii</taxon>
        <taxon>Neopterygii</taxon>
        <taxon>Teleostei</taxon>
        <taxon>Neoteleostei</taxon>
        <taxon>Acanthomorphata</taxon>
        <taxon>Ovalentaria</taxon>
        <taxon>Atherinomorphae</taxon>
        <taxon>Cyprinodontiformes</taxon>
        <taxon>Goodeidae</taxon>
        <taxon>Crenichthys</taxon>
    </lineage>
</organism>
<accession>A0AAV9QMJ3</accession>
<name>A0AAV9QMJ3_9TELE</name>
<sequence length="148" mass="16634">MSRPPSTDCPDSGLSRSALMVVYPGRSSALFIKPCLCWIIASVGIFGFSELGPVFSRAKPELMSIVCYYNSQHALQPKGRGRRSSDVTVDYTRTRKTLHHCFFSRWRRGYHATEAHNILEKNVTRGFSFILLSGQTHEKLNELKGLPG</sequence>
<reference evidence="1 2" key="1">
    <citation type="submission" date="2021-06" db="EMBL/GenBank/DDBJ databases">
        <authorList>
            <person name="Palmer J.M."/>
        </authorList>
    </citation>
    <scope>NUCLEOTIDE SEQUENCE [LARGE SCALE GENOMIC DNA]</scope>
    <source>
        <strain evidence="1 2">MEX-2019</strain>
        <tissue evidence="1">Muscle</tissue>
    </source>
</reference>
<comment type="caution">
    <text evidence="1">The sequence shown here is derived from an EMBL/GenBank/DDBJ whole genome shotgun (WGS) entry which is preliminary data.</text>
</comment>
<evidence type="ECO:0000313" key="2">
    <source>
        <dbReference type="Proteomes" id="UP001311232"/>
    </source>
</evidence>
<dbReference type="AlphaFoldDB" id="A0AAV9QMJ3"/>
<protein>
    <submittedName>
        <fullName evidence="1">Uncharacterized protein</fullName>
    </submittedName>
</protein>
<dbReference type="EMBL" id="JAHHUM010003063">
    <property type="protein sequence ID" value="KAK5598514.1"/>
    <property type="molecule type" value="Genomic_DNA"/>
</dbReference>
<keyword evidence="2" id="KW-1185">Reference proteome</keyword>